<dbReference type="GeneID" id="110752418"/>
<gene>
    <name evidence="10" type="primary">LOC110752418</name>
</gene>
<name>A0A6P5RVA3_PRUAV</name>
<dbReference type="PANTHER" id="PTHR22930:SF259">
    <property type="entry name" value="OS08G0106900 PROTEIN"/>
    <property type="match status" value="1"/>
</dbReference>
<organism evidence="9 10">
    <name type="scientific">Prunus avium</name>
    <name type="common">Cherry</name>
    <name type="synonym">Cerasus avium</name>
    <dbReference type="NCBI Taxonomy" id="42229"/>
    <lineage>
        <taxon>Eukaryota</taxon>
        <taxon>Viridiplantae</taxon>
        <taxon>Streptophyta</taxon>
        <taxon>Embryophyta</taxon>
        <taxon>Tracheophyta</taxon>
        <taxon>Spermatophyta</taxon>
        <taxon>Magnoliopsida</taxon>
        <taxon>eudicotyledons</taxon>
        <taxon>Gunneridae</taxon>
        <taxon>Pentapetalae</taxon>
        <taxon>rosids</taxon>
        <taxon>fabids</taxon>
        <taxon>Rosales</taxon>
        <taxon>Rosaceae</taxon>
        <taxon>Amygdaloideae</taxon>
        <taxon>Amygdaleae</taxon>
        <taxon>Prunus</taxon>
    </lineage>
</organism>
<evidence type="ECO:0000256" key="2">
    <source>
        <dbReference type="ARBA" id="ARBA00004123"/>
    </source>
</evidence>
<comment type="subcellular location">
    <subcellularLocation>
        <location evidence="2">Nucleus</location>
    </subcellularLocation>
</comment>
<evidence type="ECO:0000259" key="8">
    <source>
        <dbReference type="Pfam" id="PF13359"/>
    </source>
</evidence>
<evidence type="ECO:0000256" key="4">
    <source>
        <dbReference type="ARBA" id="ARBA00022722"/>
    </source>
</evidence>
<evidence type="ECO:0000313" key="10">
    <source>
        <dbReference type="RefSeq" id="XP_021808760.1"/>
    </source>
</evidence>
<protein>
    <submittedName>
        <fullName evidence="10">Uncharacterized protein LOC110752418 isoform X2</fullName>
    </submittedName>
</protein>
<keyword evidence="6" id="KW-0378">Hydrolase</keyword>
<sequence>MLMGNTLGRSQFAASENFHKILKALNSIASDLMAKPGPAVPAKIRESTRFYPYFKDCIGAIDGTHIPAMVRGRDVSSYRNRHGKISQNVLAACNFDLEFMYVLSGWEGSAHDSKLLNDALSRRNGLKVAQAPFRGVRYHLQDFAGHGNDPQNENELFNLRHASLRNVIERIFGIFKSRFTIFKSAPPFPFKTQAELVLACVALHNFLRKECRSDEFPIEPTDESSSSVLPVNEEDNLEPIVQTQEQQRENANAWRATIALDMWINAT</sequence>
<proteinExistence type="inferred from homology"/>
<dbReference type="Pfam" id="PF13359">
    <property type="entry name" value="DDE_Tnp_4"/>
    <property type="match status" value="1"/>
</dbReference>
<keyword evidence="7" id="KW-0539">Nucleus</keyword>
<dbReference type="InterPro" id="IPR027806">
    <property type="entry name" value="HARBI1_dom"/>
</dbReference>
<dbReference type="AlphaFoldDB" id="A0A6P5RVA3"/>
<accession>A0A6P5RVA3</accession>
<evidence type="ECO:0000256" key="7">
    <source>
        <dbReference type="ARBA" id="ARBA00023242"/>
    </source>
</evidence>
<dbReference type="GO" id="GO:0005634">
    <property type="term" value="C:nucleus"/>
    <property type="evidence" value="ECO:0007669"/>
    <property type="project" value="UniProtKB-SubCell"/>
</dbReference>
<dbReference type="GO" id="GO:0016787">
    <property type="term" value="F:hydrolase activity"/>
    <property type="evidence" value="ECO:0007669"/>
    <property type="project" value="UniProtKB-KW"/>
</dbReference>
<evidence type="ECO:0000256" key="5">
    <source>
        <dbReference type="ARBA" id="ARBA00022723"/>
    </source>
</evidence>
<keyword evidence="4" id="KW-0540">Nuclease</keyword>
<comment type="similarity">
    <text evidence="3">Belongs to the HARBI1 family.</text>
</comment>
<dbReference type="InterPro" id="IPR045249">
    <property type="entry name" value="HARBI1-like"/>
</dbReference>
<keyword evidence="5" id="KW-0479">Metal-binding</keyword>
<dbReference type="GO" id="GO:0004518">
    <property type="term" value="F:nuclease activity"/>
    <property type="evidence" value="ECO:0007669"/>
    <property type="project" value="UniProtKB-KW"/>
</dbReference>
<evidence type="ECO:0000313" key="9">
    <source>
        <dbReference type="Proteomes" id="UP000515124"/>
    </source>
</evidence>
<evidence type="ECO:0000256" key="6">
    <source>
        <dbReference type="ARBA" id="ARBA00022801"/>
    </source>
</evidence>
<dbReference type="PANTHER" id="PTHR22930">
    <property type="match status" value="1"/>
</dbReference>
<dbReference type="RefSeq" id="XP_021808760.1">
    <property type="nucleotide sequence ID" value="XM_021953068.1"/>
</dbReference>
<comment type="cofactor">
    <cofactor evidence="1">
        <name>a divalent metal cation</name>
        <dbReference type="ChEBI" id="CHEBI:60240"/>
    </cofactor>
</comment>
<dbReference type="Proteomes" id="UP000515124">
    <property type="component" value="Unplaced"/>
</dbReference>
<dbReference type="GO" id="GO:0046872">
    <property type="term" value="F:metal ion binding"/>
    <property type="evidence" value="ECO:0007669"/>
    <property type="project" value="UniProtKB-KW"/>
</dbReference>
<evidence type="ECO:0000256" key="1">
    <source>
        <dbReference type="ARBA" id="ARBA00001968"/>
    </source>
</evidence>
<evidence type="ECO:0000256" key="3">
    <source>
        <dbReference type="ARBA" id="ARBA00006958"/>
    </source>
</evidence>
<keyword evidence="9" id="KW-1185">Reference proteome</keyword>
<reference evidence="10" key="1">
    <citation type="submission" date="2025-08" db="UniProtKB">
        <authorList>
            <consortium name="RefSeq"/>
        </authorList>
    </citation>
    <scope>IDENTIFICATION</scope>
</reference>
<feature type="domain" description="DDE Tnp4" evidence="8">
    <location>
        <begin position="61"/>
        <end position="205"/>
    </location>
</feature>